<dbReference type="GO" id="GO:0000455">
    <property type="term" value="P:enzyme-directed rRNA pseudouridine synthesis"/>
    <property type="evidence" value="ECO:0007669"/>
    <property type="project" value="TreeGrafter"/>
</dbReference>
<comment type="catalytic activity">
    <reaction evidence="1 5">
        <text>a uridine in RNA = a pseudouridine in RNA</text>
        <dbReference type="Rhea" id="RHEA:48348"/>
        <dbReference type="Rhea" id="RHEA-COMP:12068"/>
        <dbReference type="Rhea" id="RHEA-COMP:12069"/>
        <dbReference type="ChEBI" id="CHEBI:65314"/>
        <dbReference type="ChEBI" id="CHEBI:65315"/>
    </reaction>
</comment>
<comment type="caution">
    <text evidence="7">The sequence shown here is derived from an EMBL/GenBank/DDBJ whole genome shotgun (WGS) entry which is preliminary data.</text>
</comment>
<dbReference type="PANTHER" id="PTHR21600:SF35">
    <property type="entry name" value="PSEUDOURIDINE SYNTHASE"/>
    <property type="match status" value="1"/>
</dbReference>
<dbReference type="PROSITE" id="PS01129">
    <property type="entry name" value="PSI_RLU"/>
    <property type="match status" value="1"/>
</dbReference>
<dbReference type="Proteomes" id="UP000252118">
    <property type="component" value="Unassembled WGS sequence"/>
</dbReference>
<dbReference type="AlphaFoldDB" id="A0A366ENY6"/>
<feature type="active site" evidence="4">
    <location>
        <position position="137"/>
    </location>
</feature>
<dbReference type="InterPro" id="IPR020103">
    <property type="entry name" value="PsdUridine_synth_cat_dom_sf"/>
</dbReference>
<dbReference type="InterPro" id="IPR006224">
    <property type="entry name" value="PsdUridine_synth_RluA-like_CS"/>
</dbReference>
<organism evidence="7 8">
    <name type="scientific">Rossellomorea aquimaris</name>
    <dbReference type="NCBI Taxonomy" id="189382"/>
    <lineage>
        <taxon>Bacteria</taxon>
        <taxon>Bacillati</taxon>
        <taxon>Bacillota</taxon>
        <taxon>Bacilli</taxon>
        <taxon>Bacillales</taxon>
        <taxon>Bacillaceae</taxon>
        <taxon>Rossellomorea</taxon>
    </lineage>
</organism>
<evidence type="ECO:0000313" key="7">
    <source>
        <dbReference type="EMBL" id="RBP03686.1"/>
    </source>
</evidence>
<dbReference type="OrthoDB" id="9807829at2"/>
<dbReference type="InterPro" id="IPR006145">
    <property type="entry name" value="PsdUridine_synth_RsuA/RluA"/>
</dbReference>
<evidence type="ECO:0000256" key="5">
    <source>
        <dbReference type="RuleBase" id="RU362028"/>
    </source>
</evidence>
<protein>
    <recommendedName>
        <fullName evidence="5">Pseudouridine synthase</fullName>
        <ecNumber evidence="5">5.4.99.-</ecNumber>
    </recommendedName>
</protein>
<dbReference type="GO" id="GO:0140098">
    <property type="term" value="F:catalytic activity, acting on RNA"/>
    <property type="evidence" value="ECO:0007669"/>
    <property type="project" value="UniProtKB-ARBA"/>
</dbReference>
<dbReference type="EC" id="5.4.99.-" evidence="5"/>
<sequence>MKFYTLKWVIPSSYDGKLMREFLIDQQISKRTLTAVKFDGGTITVNGNEENVRYRLTEGDILEMRFPAEKGSESLVAEEIPLSIIYEDGDVLVVDKPWGMKSIPTKNEPTGSLANAIAGYYERVGIGSTVHIVTRLDKDTSGLVLIAKHRHVHHLFSLQQKGREIMRTYEAFAEGGLDPDIGTIEEPIGRKPDSIIEREVRQDGRYALTHYRVKKRYQDFAHIELRLETGRTHQIRVHMSFIGHPLAGDDLYGGSVTLIGRQALHCKNLSFFHPVKKEWVHLEAVMPRDMRIILERQ</sequence>
<proteinExistence type="inferred from homology"/>
<evidence type="ECO:0000256" key="3">
    <source>
        <dbReference type="ARBA" id="ARBA00023235"/>
    </source>
</evidence>
<dbReference type="SUPFAM" id="SSF55120">
    <property type="entry name" value="Pseudouridine synthase"/>
    <property type="match status" value="1"/>
</dbReference>
<dbReference type="NCBIfam" id="TIGR00005">
    <property type="entry name" value="rluA_subfam"/>
    <property type="match status" value="1"/>
</dbReference>
<reference evidence="7 8" key="1">
    <citation type="submission" date="2018-06" db="EMBL/GenBank/DDBJ databases">
        <title>Freshwater and sediment microbial communities from various areas in North America, analyzing microbe dynamics in response to fracking.</title>
        <authorList>
            <person name="Lamendella R."/>
        </authorList>
    </citation>
    <scope>NUCLEOTIDE SEQUENCE [LARGE SCALE GENOMIC DNA]</scope>
    <source>
        <strain evidence="7 8">97B</strain>
    </source>
</reference>
<evidence type="ECO:0000259" key="6">
    <source>
        <dbReference type="Pfam" id="PF00849"/>
    </source>
</evidence>
<comment type="similarity">
    <text evidence="2 5">Belongs to the pseudouridine synthase RluA family.</text>
</comment>
<dbReference type="GO" id="GO:0009982">
    <property type="term" value="F:pseudouridine synthase activity"/>
    <property type="evidence" value="ECO:0007669"/>
    <property type="project" value="InterPro"/>
</dbReference>
<evidence type="ECO:0000313" key="8">
    <source>
        <dbReference type="Proteomes" id="UP000252118"/>
    </source>
</evidence>
<dbReference type="PANTHER" id="PTHR21600">
    <property type="entry name" value="MITOCHONDRIAL RNA PSEUDOURIDINE SYNTHASE"/>
    <property type="match status" value="1"/>
</dbReference>
<feature type="domain" description="Pseudouridine synthase RsuA/RluA-like" evidence="6">
    <location>
        <begin position="90"/>
        <end position="240"/>
    </location>
</feature>
<evidence type="ECO:0000256" key="4">
    <source>
        <dbReference type="PIRSR" id="PIRSR606225-1"/>
    </source>
</evidence>
<dbReference type="CDD" id="cd02869">
    <property type="entry name" value="PseudoU_synth_RluA_like"/>
    <property type="match status" value="1"/>
</dbReference>
<evidence type="ECO:0000256" key="2">
    <source>
        <dbReference type="ARBA" id="ARBA00010876"/>
    </source>
</evidence>
<evidence type="ECO:0000256" key="1">
    <source>
        <dbReference type="ARBA" id="ARBA00000073"/>
    </source>
</evidence>
<dbReference type="RefSeq" id="WP_113969970.1">
    <property type="nucleotide sequence ID" value="NZ_QNRJ01000008.1"/>
</dbReference>
<comment type="function">
    <text evidence="5">Responsible for synthesis of pseudouridine from uracil.</text>
</comment>
<dbReference type="FunFam" id="3.30.2350.10:FF:000005">
    <property type="entry name" value="Pseudouridine synthase"/>
    <property type="match status" value="1"/>
</dbReference>
<dbReference type="InterPro" id="IPR050188">
    <property type="entry name" value="RluA_PseudoU_synthase"/>
</dbReference>
<dbReference type="Gene3D" id="3.30.2350.10">
    <property type="entry name" value="Pseudouridine synthase"/>
    <property type="match status" value="1"/>
</dbReference>
<dbReference type="Pfam" id="PF00849">
    <property type="entry name" value="PseudoU_synth_2"/>
    <property type="match status" value="1"/>
</dbReference>
<name>A0A366ENY6_9BACI</name>
<keyword evidence="3 5" id="KW-0413">Isomerase</keyword>
<accession>A0A366ENY6</accession>
<dbReference type="EMBL" id="QNRJ01000008">
    <property type="protein sequence ID" value="RBP03686.1"/>
    <property type="molecule type" value="Genomic_DNA"/>
</dbReference>
<gene>
    <name evidence="7" type="ORF">DET59_108108</name>
</gene>
<dbReference type="InterPro" id="IPR006225">
    <property type="entry name" value="PsdUridine_synth_RluC/D"/>
</dbReference>
<dbReference type="GO" id="GO:0003723">
    <property type="term" value="F:RNA binding"/>
    <property type="evidence" value="ECO:0007669"/>
    <property type="project" value="InterPro"/>
</dbReference>